<dbReference type="EMBL" id="JACEIK010010056">
    <property type="protein sequence ID" value="MCE3214914.1"/>
    <property type="molecule type" value="Genomic_DNA"/>
</dbReference>
<dbReference type="Proteomes" id="UP000823775">
    <property type="component" value="Unassembled WGS sequence"/>
</dbReference>
<evidence type="ECO:0000313" key="2">
    <source>
        <dbReference type="EMBL" id="MCE3214914.1"/>
    </source>
</evidence>
<organism evidence="2 3">
    <name type="scientific">Datura stramonium</name>
    <name type="common">Jimsonweed</name>
    <name type="synonym">Common thornapple</name>
    <dbReference type="NCBI Taxonomy" id="4076"/>
    <lineage>
        <taxon>Eukaryota</taxon>
        <taxon>Viridiplantae</taxon>
        <taxon>Streptophyta</taxon>
        <taxon>Embryophyta</taxon>
        <taxon>Tracheophyta</taxon>
        <taxon>Spermatophyta</taxon>
        <taxon>Magnoliopsida</taxon>
        <taxon>eudicotyledons</taxon>
        <taxon>Gunneridae</taxon>
        <taxon>Pentapetalae</taxon>
        <taxon>asterids</taxon>
        <taxon>lamiids</taxon>
        <taxon>Solanales</taxon>
        <taxon>Solanaceae</taxon>
        <taxon>Solanoideae</taxon>
        <taxon>Datureae</taxon>
        <taxon>Datura</taxon>
    </lineage>
</organism>
<feature type="non-terminal residue" evidence="2">
    <location>
        <position position="57"/>
    </location>
</feature>
<proteinExistence type="predicted"/>
<name>A0ABS8WTJ9_DATST</name>
<keyword evidence="3" id="KW-1185">Reference proteome</keyword>
<feature type="non-terminal residue" evidence="2">
    <location>
        <position position="1"/>
    </location>
</feature>
<evidence type="ECO:0000256" key="1">
    <source>
        <dbReference type="SAM" id="MobiDB-lite"/>
    </source>
</evidence>
<accession>A0ABS8WTJ9</accession>
<reference evidence="2 3" key="1">
    <citation type="journal article" date="2021" name="BMC Genomics">
        <title>Datura genome reveals duplications of psychoactive alkaloid biosynthetic genes and high mutation rate following tissue culture.</title>
        <authorList>
            <person name="Rajewski A."/>
            <person name="Carter-House D."/>
            <person name="Stajich J."/>
            <person name="Litt A."/>
        </authorList>
    </citation>
    <scope>NUCLEOTIDE SEQUENCE [LARGE SCALE GENOMIC DNA]</scope>
    <source>
        <strain evidence="2">AR-01</strain>
    </source>
</reference>
<gene>
    <name evidence="2" type="ORF">HAX54_000258</name>
</gene>
<sequence>VEDVDSDQNIVVEYEIELEVTAKSRKAIIDDDVHVDAEKSTLVEDGNSRNNGRGKEI</sequence>
<feature type="region of interest" description="Disordered" evidence="1">
    <location>
        <begin position="37"/>
        <end position="57"/>
    </location>
</feature>
<comment type="caution">
    <text evidence="2">The sequence shown here is derived from an EMBL/GenBank/DDBJ whole genome shotgun (WGS) entry which is preliminary data.</text>
</comment>
<protein>
    <submittedName>
        <fullName evidence="2">Uncharacterized protein</fullName>
    </submittedName>
</protein>
<evidence type="ECO:0000313" key="3">
    <source>
        <dbReference type="Proteomes" id="UP000823775"/>
    </source>
</evidence>